<dbReference type="InterPro" id="IPR036047">
    <property type="entry name" value="F-box-like_dom_sf"/>
</dbReference>
<dbReference type="SUPFAM" id="SSF81383">
    <property type="entry name" value="F-box domain"/>
    <property type="match status" value="1"/>
</dbReference>
<dbReference type="RefSeq" id="XP_010490769.1">
    <property type="nucleotide sequence ID" value="XM_010492467.2"/>
</dbReference>
<name>A0ABM0XTC8_CAMSA</name>
<dbReference type="CDD" id="cd22152">
    <property type="entry name" value="F-box_AtAFR-like"/>
    <property type="match status" value="1"/>
</dbReference>
<dbReference type="PANTHER" id="PTHR24414:SF127">
    <property type="entry name" value="F-BOX ASSOCIATED DOMAIN-CONTAINING PROTEIN"/>
    <property type="match status" value="1"/>
</dbReference>
<dbReference type="PANTHER" id="PTHR24414">
    <property type="entry name" value="F-BOX/KELCH-REPEAT PROTEIN SKIP4"/>
    <property type="match status" value="1"/>
</dbReference>
<dbReference type="Pfam" id="PF25210">
    <property type="entry name" value="Kelch_FKB95"/>
    <property type="match status" value="1"/>
</dbReference>
<reference evidence="4" key="2">
    <citation type="submission" date="2025-08" db="UniProtKB">
        <authorList>
            <consortium name="RefSeq"/>
        </authorList>
    </citation>
    <scope>IDENTIFICATION</scope>
    <source>
        <tissue evidence="4">Leaf</tissue>
    </source>
</reference>
<feature type="domain" description="F-box" evidence="2">
    <location>
        <begin position="25"/>
        <end position="65"/>
    </location>
</feature>
<keyword evidence="3" id="KW-1185">Reference proteome</keyword>
<evidence type="ECO:0000256" key="1">
    <source>
        <dbReference type="SAM" id="MobiDB-lite"/>
    </source>
</evidence>
<dbReference type="Pfam" id="PF00646">
    <property type="entry name" value="F-box"/>
    <property type="match status" value="1"/>
</dbReference>
<proteinExistence type="predicted"/>
<feature type="region of interest" description="Disordered" evidence="1">
    <location>
        <begin position="1"/>
        <end position="21"/>
    </location>
</feature>
<dbReference type="Proteomes" id="UP000694864">
    <property type="component" value="Chromosome 20"/>
</dbReference>
<dbReference type="InterPro" id="IPR001810">
    <property type="entry name" value="F-box_dom"/>
</dbReference>
<gene>
    <name evidence="4" type="primary">LOC104768470</name>
</gene>
<sequence>MRRLLRLRSDDGRDGNHSPTSFSSLPDDVALNCLARISRFHYPTLSLVSKGFRSLLASPDLEATRSFIGNPENHLCVCLKLNNNPNLCWFTVSPIPKQRLKPIPSYPQQQRYPQSPTVVSTGSEIYVIGGFVNGKRSRRVFVFDCRSHQWRRIRNMHLPRAAAAADVNEDNGKIHVMGGCRFKECEEVYDPKTNTWESPKPLDFAIRKNMFMFIEGKVYGLNGLKFNLKPNVCLLEIESVFYLISVSDGNLLWREPKQGFVSVEVNGIEELSSHHFVAVAVSRGGGGAGGGAGGGGRVTVWWKSVTEFLELEAEEDSSEECETNISCAEILFERRGLNELWGFVQWSKEVFTVGGFDPTSNFFLNSAVVTY</sequence>
<dbReference type="InterPro" id="IPR015915">
    <property type="entry name" value="Kelch-typ_b-propeller"/>
</dbReference>
<dbReference type="SMART" id="SM00612">
    <property type="entry name" value="Kelch"/>
    <property type="match status" value="2"/>
</dbReference>
<feature type="compositionally biased region" description="Basic and acidic residues" evidence="1">
    <location>
        <begin position="7"/>
        <end position="16"/>
    </location>
</feature>
<dbReference type="InterPro" id="IPR057499">
    <property type="entry name" value="Kelch_FKB95"/>
</dbReference>
<dbReference type="InterPro" id="IPR050354">
    <property type="entry name" value="F-box/kelch-repeat_ARATH"/>
</dbReference>
<dbReference type="SUPFAM" id="SSF117281">
    <property type="entry name" value="Kelch motif"/>
    <property type="match status" value="1"/>
</dbReference>
<dbReference type="Gene3D" id="2.120.10.80">
    <property type="entry name" value="Kelch-type beta propeller"/>
    <property type="match status" value="1"/>
</dbReference>
<evidence type="ECO:0000259" key="2">
    <source>
        <dbReference type="SMART" id="SM00256"/>
    </source>
</evidence>
<dbReference type="SMART" id="SM00256">
    <property type="entry name" value="FBOX"/>
    <property type="match status" value="1"/>
</dbReference>
<evidence type="ECO:0000313" key="4">
    <source>
        <dbReference type="RefSeq" id="XP_010490769.1"/>
    </source>
</evidence>
<evidence type="ECO:0000313" key="3">
    <source>
        <dbReference type="Proteomes" id="UP000694864"/>
    </source>
</evidence>
<reference evidence="3" key="1">
    <citation type="journal article" date="2014" name="Nat. Commun.">
        <title>The emerging biofuel crop Camelina sativa retains a highly undifferentiated hexaploid genome structure.</title>
        <authorList>
            <person name="Kagale S."/>
            <person name="Koh C."/>
            <person name="Nixon J."/>
            <person name="Bollina V."/>
            <person name="Clarke W.E."/>
            <person name="Tuteja R."/>
            <person name="Spillane C."/>
            <person name="Robinson S.J."/>
            <person name="Links M.G."/>
            <person name="Clarke C."/>
            <person name="Higgins E.E."/>
            <person name="Huebert T."/>
            <person name="Sharpe A.G."/>
            <person name="Parkin I.A."/>
        </authorList>
    </citation>
    <scope>NUCLEOTIDE SEQUENCE [LARGE SCALE GENOMIC DNA]</scope>
    <source>
        <strain evidence="3">cv. DH55</strain>
    </source>
</reference>
<organism evidence="3 4">
    <name type="scientific">Camelina sativa</name>
    <name type="common">False flax</name>
    <name type="synonym">Myagrum sativum</name>
    <dbReference type="NCBI Taxonomy" id="90675"/>
    <lineage>
        <taxon>Eukaryota</taxon>
        <taxon>Viridiplantae</taxon>
        <taxon>Streptophyta</taxon>
        <taxon>Embryophyta</taxon>
        <taxon>Tracheophyta</taxon>
        <taxon>Spermatophyta</taxon>
        <taxon>Magnoliopsida</taxon>
        <taxon>eudicotyledons</taxon>
        <taxon>Gunneridae</taxon>
        <taxon>Pentapetalae</taxon>
        <taxon>rosids</taxon>
        <taxon>malvids</taxon>
        <taxon>Brassicales</taxon>
        <taxon>Brassicaceae</taxon>
        <taxon>Camelineae</taxon>
        <taxon>Camelina</taxon>
    </lineage>
</organism>
<dbReference type="InterPro" id="IPR006652">
    <property type="entry name" value="Kelch_1"/>
</dbReference>
<protein>
    <submittedName>
        <fullName evidence="4">F-box/kelch-repeat protein At5g03020-like</fullName>
    </submittedName>
</protein>
<dbReference type="GeneID" id="104768470"/>
<accession>A0ABM0XTC8</accession>